<dbReference type="Pfam" id="PF01022">
    <property type="entry name" value="HTH_5"/>
    <property type="match status" value="1"/>
</dbReference>
<protein>
    <submittedName>
        <fullName evidence="1">Helix-turn-helix transcriptional regulator</fullName>
    </submittedName>
</protein>
<dbReference type="InterPro" id="IPR001845">
    <property type="entry name" value="HTH_ArsR_DNA-bd_dom"/>
</dbReference>
<dbReference type="Proteomes" id="UP000515291">
    <property type="component" value="Chromosome"/>
</dbReference>
<dbReference type="AlphaFoldDB" id="A0A7G6U8Y3"/>
<evidence type="ECO:0000313" key="2">
    <source>
        <dbReference type="Proteomes" id="UP000515291"/>
    </source>
</evidence>
<dbReference type="GO" id="GO:0003677">
    <property type="term" value="F:DNA binding"/>
    <property type="evidence" value="ECO:0007669"/>
    <property type="project" value="TreeGrafter"/>
</dbReference>
<dbReference type="GO" id="GO:0046686">
    <property type="term" value="P:response to cadmium ion"/>
    <property type="evidence" value="ECO:0007669"/>
    <property type="project" value="TreeGrafter"/>
</dbReference>
<dbReference type="KEGG" id="trb:HB776_15115"/>
<dbReference type="Gene3D" id="1.10.10.10">
    <property type="entry name" value="Winged helix-like DNA-binding domain superfamily/Winged helix DNA-binding domain"/>
    <property type="match status" value="1"/>
</dbReference>
<gene>
    <name evidence="1" type="ORF">HB776_15115</name>
</gene>
<dbReference type="PROSITE" id="PS50987">
    <property type="entry name" value="HTH_ARSR_2"/>
    <property type="match status" value="1"/>
</dbReference>
<dbReference type="EMBL" id="CP050292">
    <property type="protein sequence ID" value="QND75465.1"/>
    <property type="molecule type" value="Genomic_DNA"/>
</dbReference>
<organism evidence="1 2">
    <name type="scientific">Tardiphaga robiniae</name>
    <dbReference type="NCBI Taxonomy" id="943830"/>
    <lineage>
        <taxon>Bacteria</taxon>
        <taxon>Pseudomonadati</taxon>
        <taxon>Pseudomonadota</taxon>
        <taxon>Alphaproteobacteria</taxon>
        <taxon>Hyphomicrobiales</taxon>
        <taxon>Nitrobacteraceae</taxon>
        <taxon>Tardiphaga</taxon>
    </lineage>
</organism>
<dbReference type="GO" id="GO:0003700">
    <property type="term" value="F:DNA-binding transcription factor activity"/>
    <property type="evidence" value="ECO:0007669"/>
    <property type="project" value="InterPro"/>
</dbReference>
<evidence type="ECO:0000313" key="1">
    <source>
        <dbReference type="EMBL" id="QND75465.1"/>
    </source>
</evidence>
<reference evidence="2" key="1">
    <citation type="journal article" date="2020" name="Mol. Plant Microbe">
        <title>Rhizobial microsymbionts of the narrowly endemic Oxytropis species growing in Kamchatka are characterized by significant genetic diversity and possess a set of genes that are associated with T3SS and T6SS secretion systems and can affect the development of symbiosis.</title>
        <authorList>
            <person name="Safronova V."/>
            <person name="Guro P."/>
            <person name="Sazanova A."/>
            <person name="Kuznetsova I."/>
            <person name="Belimov A."/>
            <person name="Yakubov V."/>
            <person name="Chirak E."/>
            <person name="Afonin A."/>
            <person name="Gogolev Y."/>
            <person name="Andronov E."/>
            <person name="Tikhonovich I."/>
        </authorList>
    </citation>
    <scope>NUCLEOTIDE SEQUENCE [LARGE SCALE GENOMIC DNA]</scope>
    <source>
        <strain evidence="2">581</strain>
    </source>
</reference>
<dbReference type="PANTHER" id="PTHR39168">
    <property type="entry name" value="TRANSCRIPTIONAL REGULATOR-RELATED"/>
    <property type="match status" value="1"/>
</dbReference>
<dbReference type="GO" id="GO:0010288">
    <property type="term" value="P:response to lead ion"/>
    <property type="evidence" value="ECO:0007669"/>
    <property type="project" value="TreeGrafter"/>
</dbReference>
<accession>A0A7G6U8Y3</accession>
<name>A0A7G6U8Y3_9BRAD</name>
<sequence length="253" mass="27682">MVASANMVEVAALVGDTARATMLAALMGGQALTATELAFQARISRPTASEHLVRLLNARLISVTPSGRFRYYRITSPLVAQMLESMIAVAALEMPPRHRPRSARDEALCLARSCYDHMAGRLGVAVADALIERDYMHLSADGGVLTDAGHRFLCDFGARLETDRRSKRIFCRACLDWSERRYHVGGLVGAELQRRFLELGWVARTGATRAFKVTDAGKVELKDIFGVDLDVACTNRGLLPPRQPGESPQRAAS</sequence>
<dbReference type="GO" id="GO:0032791">
    <property type="term" value="F:lead ion binding"/>
    <property type="evidence" value="ECO:0007669"/>
    <property type="project" value="TreeGrafter"/>
</dbReference>
<dbReference type="PANTHER" id="PTHR39168:SF1">
    <property type="entry name" value="TRANSCRIPTIONAL REGULATORY PROTEIN"/>
    <property type="match status" value="1"/>
</dbReference>
<dbReference type="InterPro" id="IPR011991">
    <property type="entry name" value="ArsR-like_HTH"/>
</dbReference>
<dbReference type="InterPro" id="IPR052543">
    <property type="entry name" value="HTH_Metal-responsive_Reg"/>
</dbReference>
<dbReference type="InterPro" id="IPR036388">
    <property type="entry name" value="WH-like_DNA-bd_sf"/>
</dbReference>
<dbReference type="CDD" id="cd00090">
    <property type="entry name" value="HTH_ARSR"/>
    <property type="match status" value="1"/>
</dbReference>
<dbReference type="SMART" id="SM00418">
    <property type="entry name" value="HTH_ARSR"/>
    <property type="match status" value="1"/>
</dbReference>
<dbReference type="GO" id="GO:0097063">
    <property type="term" value="F:cadmium ion sensor activity"/>
    <property type="evidence" value="ECO:0007669"/>
    <property type="project" value="TreeGrafter"/>
</dbReference>
<dbReference type="InterPro" id="IPR036390">
    <property type="entry name" value="WH_DNA-bd_sf"/>
</dbReference>
<proteinExistence type="predicted"/>
<dbReference type="SUPFAM" id="SSF46785">
    <property type="entry name" value="Winged helix' DNA-binding domain"/>
    <property type="match status" value="1"/>
</dbReference>